<feature type="transmembrane region" description="Helical" evidence="1">
    <location>
        <begin position="96"/>
        <end position="113"/>
    </location>
</feature>
<dbReference type="EMBL" id="CP076607">
    <property type="protein sequence ID" value="QWU13212.1"/>
    <property type="molecule type" value="Genomic_DNA"/>
</dbReference>
<evidence type="ECO:0000313" key="4">
    <source>
        <dbReference type="Proteomes" id="UP000198809"/>
    </source>
</evidence>
<dbReference type="Proteomes" id="UP000683429">
    <property type="component" value="Chromosome"/>
</dbReference>
<evidence type="ECO:0000256" key="1">
    <source>
        <dbReference type="SAM" id="Phobius"/>
    </source>
</evidence>
<keyword evidence="1" id="KW-1133">Transmembrane helix</keyword>
<evidence type="ECO:0000313" key="5">
    <source>
        <dbReference type="Proteomes" id="UP000683429"/>
    </source>
</evidence>
<keyword evidence="1" id="KW-0472">Membrane</keyword>
<reference evidence="3 4" key="1">
    <citation type="submission" date="2016-10" db="EMBL/GenBank/DDBJ databases">
        <authorList>
            <person name="de Groot N.N."/>
        </authorList>
    </citation>
    <scope>NUCLEOTIDE SEQUENCE [LARGE SCALE GENOMIC DNA]</scope>
    <source>
        <strain evidence="3 4">CGMCC 1.10238</strain>
    </source>
</reference>
<dbReference type="STRING" id="1333845.SAMN04487895_1175"/>
<organism evidence="3 4">
    <name type="scientific">Paenibacillus sophorae</name>
    <dbReference type="NCBI Taxonomy" id="1333845"/>
    <lineage>
        <taxon>Bacteria</taxon>
        <taxon>Bacillati</taxon>
        <taxon>Bacillota</taxon>
        <taxon>Bacilli</taxon>
        <taxon>Bacillales</taxon>
        <taxon>Paenibacillaceae</taxon>
        <taxon>Paenibacillus</taxon>
    </lineage>
</organism>
<dbReference type="Proteomes" id="UP000198809">
    <property type="component" value="Unassembled WGS sequence"/>
</dbReference>
<reference evidence="2 5" key="2">
    <citation type="submission" date="2021-06" db="EMBL/GenBank/DDBJ databases">
        <title>Whole genome sequence of Paenibacillus sophorae DSM23020 for comparative genomics.</title>
        <authorList>
            <person name="Kim M.-J."/>
            <person name="Lee G."/>
            <person name="Shin J.-H."/>
        </authorList>
    </citation>
    <scope>NUCLEOTIDE SEQUENCE [LARGE SCALE GENOMIC DNA]</scope>
    <source>
        <strain evidence="2 5">DSM 23020</strain>
    </source>
</reference>
<dbReference type="EMBL" id="FODH01000017">
    <property type="protein sequence ID" value="SEP00445.1"/>
    <property type="molecule type" value="Genomic_DNA"/>
</dbReference>
<dbReference type="RefSeq" id="WP_051500321.1">
    <property type="nucleotide sequence ID" value="NZ_CP076607.1"/>
</dbReference>
<keyword evidence="1" id="KW-0812">Transmembrane</keyword>
<accession>A0A1H8UB91</accession>
<evidence type="ECO:0000313" key="2">
    <source>
        <dbReference type="EMBL" id="QWU13212.1"/>
    </source>
</evidence>
<evidence type="ECO:0000313" key="3">
    <source>
        <dbReference type="EMBL" id="SEP00445.1"/>
    </source>
</evidence>
<gene>
    <name evidence="2" type="ORF">KP014_14400</name>
    <name evidence="3" type="ORF">SAMN04487895_1175</name>
</gene>
<name>A0A1H8UB91_9BACL</name>
<keyword evidence="5" id="KW-1185">Reference proteome</keyword>
<dbReference type="AlphaFoldDB" id="A0A1H8UB91"/>
<sequence length="128" mass="15102">MINPNPTYPNQSKAAYPMGEMGGDVKTLCQRYMNYHVIAQTRDGSQFDGIIDGMDDDGVTMLIPEEIDAAERENDNTYRAFGYGQRRFRRFRRRRFPFFFFAFPFFTPYPYYYPPYPYYPGYGYGGGY</sequence>
<proteinExistence type="predicted"/>
<protein>
    <submittedName>
        <fullName evidence="3">Uncharacterized protein</fullName>
    </submittedName>
</protein>